<protein>
    <submittedName>
        <fullName evidence="2">Acetyltransferase (GNAT) family protein</fullName>
    </submittedName>
</protein>
<reference evidence="3" key="1">
    <citation type="submission" date="2016-10" db="EMBL/GenBank/DDBJ databases">
        <authorList>
            <person name="Varghese N."/>
            <person name="Submissions S."/>
        </authorList>
    </citation>
    <scope>NUCLEOTIDE SEQUENCE [LARGE SCALE GENOMIC DNA]</scope>
    <source>
        <strain evidence="3">DSM 27981</strain>
    </source>
</reference>
<dbReference type="Gene3D" id="3.40.630.30">
    <property type="match status" value="1"/>
</dbReference>
<dbReference type="CDD" id="cd04301">
    <property type="entry name" value="NAT_SF"/>
    <property type="match status" value="1"/>
</dbReference>
<sequence length="229" mass="25999">MPTPFDLLRVTWRRVRSLLRTTRPGVTAPSGVAVPIRSLGPQHRERIAQHLLQLLPPDRYLRFGYAASDEQVRRYVDQLDFVRDEIFGIFNRRLQLIATAHLAFMHRPAPQARAEFGVSVLPHARGRRLGASLFERAVMHARTAGVNEVLIHALSENTAMLRIARNAGATVRRDGSESEAYLQLHPPGWKTRLAERATRHYGEMNYRFKKQLRQWGALRAALQGGRSAG</sequence>
<organism evidence="2 3">
    <name type="scientific">Paracidovorax wautersii</name>
    <dbReference type="NCBI Taxonomy" id="1177982"/>
    <lineage>
        <taxon>Bacteria</taxon>
        <taxon>Pseudomonadati</taxon>
        <taxon>Pseudomonadota</taxon>
        <taxon>Betaproteobacteria</taxon>
        <taxon>Burkholderiales</taxon>
        <taxon>Comamonadaceae</taxon>
        <taxon>Paracidovorax</taxon>
    </lineage>
</organism>
<dbReference type="PROSITE" id="PS51186">
    <property type="entry name" value="GNAT"/>
    <property type="match status" value="1"/>
</dbReference>
<dbReference type="EMBL" id="FONX01000008">
    <property type="protein sequence ID" value="SFE94741.1"/>
    <property type="molecule type" value="Genomic_DNA"/>
</dbReference>
<gene>
    <name evidence="2" type="ORF">SAMN04489711_10815</name>
</gene>
<name>A0A1I2EQY8_9BURK</name>
<keyword evidence="2" id="KW-0808">Transferase</keyword>
<dbReference type="Pfam" id="PF13302">
    <property type="entry name" value="Acetyltransf_3"/>
    <property type="match status" value="1"/>
</dbReference>
<proteinExistence type="predicted"/>
<evidence type="ECO:0000259" key="1">
    <source>
        <dbReference type="PROSITE" id="PS51186"/>
    </source>
</evidence>
<dbReference type="AlphaFoldDB" id="A0A1I2EQY8"/>
<dbReference type="GO" id="GO:0016747">
    <property type="term" value="F:acyltransferase activity, transferring groups other than amino-acyl groups"/>
    <property type="evidence" value="ECO:0007669"/>
    <property type="project" value="InterPro"/>
</dbReference>
<dbReference type="InterPro" id="IPR000182">
    <property type="entry name" value="GNAT_dom"/>
</dbReference>
<dbReference type="Proteomes" id="UP000199119">
    <property type="component" value="Unassembled WGS sequence"/>
</dbReference>
<dbReference type="STRING" id="1177982.SAMN04489711_10815"/>
<evidence type="ECO:0000313" key="3">
    <source>
        <dbReference type="Proteomes" id="UP000199119"/>
    </source>
</evidence>
<dbReference type="InterPro" id="IPR016181">
    <property type="entry name" value="Acyl_CoA_acyltransferase"/>
</dbReference>
<evidence type="ECO:0000313" key="2">
    <source>
        <dbReference type="EMBL" id="SFE94741.1"/>
    </source>
</evidence>
<feature type="domain" description="N-acetyltransferase" evidence="1">
    <location>
        <begin position="34"/>
        <end position="187"/>
    </location>
</feature>
<dbReference type="OrthoDB" id="9178559at2"/>
<dbReference type="SUPFAM" id="SSF55729">
    <property type="entry name" value="Acyl-CoA N-acyltransferases (Nat)"/>
    <property type="match status" value="1"/>
</dbReference>
<accession>A0A1I2EQY8</accession>
<keyword evidence="3" id="KW-1185">Reference proteome</keyword>